<accession>A0ABN7VPZ4</accession>
<keyword evidence="2" id="KW-1185">Reference proteome</keyword>
<feature type="non-terminal residue" evidence="1">
    <location>
        <position position="1"/>
    </location>
</feature>
<organism evidence="1 2">
    <name type="scientific">Gigaspora margarita</name>
    <dbReference type="NCBI Taxonomy" id="4874"/>
    <lineage>
        <taxon>Eukaryota</taxon>
        <taxon>Fungi</taxon>
        <taxon>Fungi incertae sedis</taxon>
        <taxon>Mucoromycota</taxon>
        <taxon>Glomeromycotina</taxon>
        <taxon>Glomeromycetes</taxon>
        <taxon>Diversisporales</taxon>
        <taxon>Gigasporaceae</taxon>
        <taxon>Gigaspora</taxon>
    </lineage>
</organism>
<evidence type="ECO:0000313" key="2">
    <source>
        <dbReference type="Proteomes" id="UP000789901"/>
    </source>
</evidence>
<proteinExistence type="predicted"/>
<reference evidence="1 2" key="1">
    <citation type="submission" date="2021-06" db="EMBL/GenBank/DDBJ databases">
        <authorList>
            <person name="Kallberg Y."/>
            <person name="Tangrot J."/>
            <person name="Rosling A."/>
        </authorList>
    </citation>
    <scope>NUCLEOTIDE SEQUENCE [LARGE SCALE GENOMIC DNA]</scope>
    <source>
        <strain evidence="1 2">120-4 pot B 10/14</strain>
    </source>
</reference>
<evidence type="ECO:0000313" key="1">
    <source>
        <dbReference type="EMBL" id="CAG8792102.1"/>
    </source>
</evidence>
<name>A0ABN7VPZ4_GIGMA</name>
<gene>
    <name evidence="1" type="ORF">GMARGA_LOCUS21398</name>
</gene>
<protein>
    <submittedName>
        <fullName evidence="1">3594_t:CDS:1</fullName>
    </submittedName>
</protein>
<comment type="caution">
    <text evidence="1">The sequence shown here is derived from an EMBL/GenBank/DDBJ whole genome shotgun (WGS) entry which is preliminary data.</text>
</comment>
<sequence length="44" mass="5302">PLKNEYELKELYSLESPKRELIMQAKLNKKLKKNISNTNEKLKR</sequence>
<dbReference type="EMBL" id="CAJVQB010019718">
    <property type="protein sequence ID" value="CAG8792102.1"/>
    <property type="molecule type" value="Genomic_DNA"/>
</dbReference>
<dbReference type="Proteomes" id="UP000789901">
    <property type="component" value="Unassembled WGS sequence"/>
</dbReference>